<sequence>MTISPWLWPLPVLAVLALAFIYSRRKEQERHLLWKLLGYLLLGAFMLRLNGFPLPLGYALFLLLLQAKPKPNRAAKHSAAFAGLLLFFLTLALPAAEQGWLERERSYPVEAAQISQLSLQDDWERFKGEDAASSEDRLERFEFVYDRSGAVIQLNYAVNVWSGNGSYRYQVEYAPEKGHAVVQRLGRDGGGSPPDGLSAELVLERLRPEVLAELAPAPERADADRLRLEVPTMWFANGTASLDPKGFQPAFRIGHDGEVEPLPNVAEPYETTAAVVVYGCRDPELFEGCSAPAYYLF</sequence>
<gene>
    <name evidence="2" type="ORF">B8V81_2770</name>
</gene>
<evidence type="ECO:0000313" key="3">
    <source>
        <dbReference type="Proteomes" id="UP000234789"/>
    </source>
</evidence>
<organism evidence="2 3">
    <name type="scientific">Paenibacillus pasadenensis</name>
    <dbReference type="NCBI Taxonomy" id="217090"/>
    <lineage>
        <taxon>Bacteria</taxon>
        <taxon>Bacillati</taxon>
        <taxon>Bacillota</taxon>
        <taxon>Bacilli</taxon>
        <taxon>Bacillales</taxon>
        <taxon>Paenibacillaceae</taxon>
        <taxon>Paenibacillus</taxon>
    </lineage>
</organism>
<accession>A0A2N5N1Y3</accession>
<keyword evidence="1" id="KW-1133">Transmembrane helix</keyword>
<dbReference type="EMBL" id="NFEZ01000004">
    <property type="protein sequence ID" value="PLT44339.1"/>
    <property type="molecule type" value="Genomic_DNA"/>
</dbReference>
<feature type="transmembrane region" description="Helical" evidence="1">
    <location>
        <begin position="6"/>
        <end position="24"/>
    </location>
</feature>
<evidence type="ECO:0000256" key="1">
    <source>
        <dbReference type="SAM" id="Phobius"/>
    </source>
</evidence>
<feature type="transmembrane region" description="Helical" evidence="1">
    <location>
        <begin position="77"/>
        <end position="96"/>
    </location>
</feature>
<comment type="caution">
    <text evidence="2">The sequence shown here is derived from an EMBL/GenBank/DDBJ whole genome shotgun (WGS) entry which is preliminary data.</text>
</comment>
<dbReference type="Proteomes" id="UP000234789">
    <property type="component" value="Unassembled WGS sequence"/>
</dbReference>
<evidence type="ECO:0000313" key="2">
    <source>
        <dbReference type="EMBL" id="PLT44339.1"/>
    </source>
</evidence>
<dbReference type="AlphaFoldDB" id="A0A2N5N1Y3"/>
<protein>
    <submittedName>
        <fullName evidence="2">Uncharacterized protein</fullName>
    </submittedName>
</protein>
<dbReference type="RefSeq" id="WP_028600236.1">
    <property type="nucleotide sequence ID" value="NZ_BIMM01000078.1"/>
</dbReference>
<feature type="transmembrane region" description="Helical" evidence="1">
    <location>
        <begin position="36"/>
        <end position="65"/>
    </location>
</feature>
<proteinExistence type="predicted"/>
<reference evidence="2 3" key="1">
    <citation type="submission" date="2017-05" db="EMBL/GenBank/DDBJ databases">
        <title>Functional genome analysis of Paenibacillus pasadenensis strain R16: insights on endophytic life style and antifungal activity.</title>
        <authorList>
            <person name="Passera A."/>
            <person name="Marcolungo L."/>
            <person name="Casati P."/>
            <person name="Brasca M."/>
            <person name="Quaglino F."/>
            <person name="Delledonne M."/>
        </authorList>
    </citation>
    <scope>NUCLEOTIDE SEQUENCE [LARGE SCALE GENOMIC DNA]</scope>
    <source>
        <strain evidence="2 3">R16</strain>
    </source>
</reference>
<keyword evidence="1" id="KW-0472">Membrane</keyword>
<keyword evidence="3" id="KW-1185">Reference proteome</keyword>
<keyword evidence="1" id="KW-0812">Transmembrane</keyword>
<name>A0A2N5N1Y3_9BACL</name>